<name>A0A0P0D810_9FLAO</name>
<dbReference type="CDD" id="cd03677">
    <property type="entry name" value="MM_CoA_mutase_beta"/>
    <property type="match status" value="1"/>
</dbReference>
<dbReference type="PANTHER" id="PTHR48101:SF1">
    <property type="entry name" value="METHYLMALONYL-COA MUTASE, LARGE SUBUNIT"/>
    <property type="match status" value="1"/>
</dbReference>
<dbReference type="InterPro" id="IPR006099">
    <property type="entry name" value="MeMalonylCoA_mutase_a/b_cat"/>
</dbReference>
<dbReference type="PANTHER" id="PTHR48101">
    <property type="entry name" value="METHYLMALONYL-COA MUTASE, MITOCHONDRIAL-RELATED"/>
    <property type="match status" value="1"/>
</dbReference>
<organism evidence="2 3">
    <name type="scientific">Pseudalgibacter alginicilyticus</name>
    <dbReference type="NCBI Taxonomy" id="1736674"/>
    <lineage>
        <taxon>Bacteria</taxon>
        <taxon>Pseudomonadati</taxon>
        <taxon>Bacteroidota</taxon>
        <taxon>Flavobacteriia</taxon>
        <taxon>Flavobacteriales</taxon>
        <taxon>Flavobacteriaceae</taxon>
        <taxon>Pseudalgibacter</taxon>
    </lineage>
</organism>
<evidence type="ECO:0000313" key="2">
    <source>
        <dbReference type="EMBL" id="ALJ06276.1"/>
    </source>
</evidence>
<dbReference type="Gene3D" id="3.20.20.240">
    <property type="entry name" value="Methylmalonyl-CoA mutase"/>
    <property type="match status" value="1"/>
</dbReference>
<dbReference type="GO" id="GO:0016866">
    <property type="term" value="F:intramolecular transferase activity"/>
    <property type="evidence" value="ECO:0007669"/>
    <property type="project" value="InterPro"/>
</dbReference>
<accession>A0A0P0D810</accession>
<dbReference type="Pfam" id="PF01642">
    <property type="entry name" value="MM_CoA_mutase"/>
    <property type="match status" value="1"/>
</dbReference>
<sequence>MSKRLFDEFNRVSAKQWKQKIQVDLKGADYNNTLIWKSNEDISVKPFYHADDFNDLPDPSNTKASEWKIGQFIYVADVQKSNEKAINLVKEGIDTITFIIPTARILVSDLLQNINLNTVSISFELQFLSFPYVQIIYDYYLNCNQKTLLNNFNIKTDIIGNLTKNGNWFKNLNDDFKTFTSIVKITNSFNVDGVLYQNAGANIVQQLAYIISHVNEYLNLIDNLSKQSFTFTFHVSVGTNYFFEIAKLRALRILWHTLASEYKINSDCNIVATSTKRNKTLYDNHTNMLRTTTECMSAIIGGANTIVNLPYDAIYHKTNDFSERMARNQLLILKHESHFDKVNNPADGAYYIETLTKQLAEKALILFKDIEANGGFLKQLKEGTIQRKIKENAEKEQKQFDEGKEILIGTNKHINPNDRMKQELELYPFIKSNPRKTFIEPIIEKRLSETLEKNRLKNEL</sequence>
<dbReference type="PATRIC" id="fig|1736674.3.peg.2968"/>
<gene>
    <name evidence="2" type="ORF">APS56_14530</name>
</gene>
<evidence type="ECO:0000313" key="3">
    <source>
        <dbReference type="Proteomes" id="UP000057981"/>
    </source>
</evidence>
<dbReference type="KEGG" id="ahz:APS56_14530"/>
<dbReference type="GO" id="GO:0031419">
    <property type="term" value="F:cobalamin binding"/>
    <property type="evidence" value="ECO:0007669"/>
    <property type="project" value="InterPro"/>
</dbReference>
<dbReference type="EMBL" id="CP012898">
    <property type="protein sequence ID" value="ALJ06276.1"/>
    <property type="molecule type" value="Genomic_DNA"/>
</dbReference>
<dbReference type="Proteomes" id="UP000057981">
    <property type="component" value="Chromosome"/>
</dbReference>
<dbReference type="AlphaFoldDB" id="A0A0P0D810"/>
<dbReference type="STRING" id="1736674.APS56_14530"/>
<proteinExistence type="predicted"/>
<feature type="domain" description="Methylmalonyl-CoA mutase alpha/beta chain catalytic" evidence="1">
    <location>
        <begin position="109"/>
        <end position="423"/>
    </location>
</feature>
<dbReference type="RefSeq" id="WP_054729879.1">
    <property type="nucleotide sequence ID" value="NZ_CP012898.1"/>
</dbReference>
<keyword evidence="3" id="KW-1185">Reference proteome</keyword>
<evidence type="ECO:0000259" key="1">
    <source>
        <dbReference type="Pfam" id="PF01642"/>
    </source>
</evidence>
<dbReference type="SUPFAM" id="SSF51703">
    <property type="entry name" value="Cobalamin (vitamin B12)-dependent enzymes"/>
    <property type="match status" value="1"/>
</dbReference>
<reference evidence="2 3" key="1">
    <citation type="submission" date="2015-10" db="EMBL/GenBank/DDBJ databases">
        <authorList>
            <person name="Gilbert D.G."/>
        </authorList>
    </citation>
    <scope>NUCLEOTIDE SEQUENCE [LARGE SCALE GENOMIC DNA]</scope>
    <source>
        <strain evidence="3">HZ-22</strain>
    </source>
</reference>
<protein>
    <submittedName>
        <fullName evidence="2">Methylmalonyl-CoA mutase</fullName>
    </submittedName>
</protein>
<dbReference type="OrthoDB" id="9762378at2"/>
<dbReference type="InterPro" id="IPR016176">
    <property type="entry name" value="Cbl-dep_enz_cat"/>
</dbReference>